<dbReference type="Pfam" id="PF00828">
    <property type="entry name" value="Ribosomal_L27A"/>
    <property type="match status" value="1"/>
</dbReference>
<dbReference type="PANTHER" id="PTHR12934">
    <property type="entry name" value="50S RIBOSOMAL PROTEIN L15"/>
    <property type="match status" value="1"/>
</dbReference>
<reference evidence="8" key="1">
    <citation type="journal article" date="2015" name="ISME J.">
        <title>Aquifer environment selects for microbial species cohorts in sediment and groundwater.</title>
        <authorList>
            <person name="Hug L.A."/>
            <person name="Thomas B.C."/>
            <person name="Brown C.T."/>
            <person name="Frischkorn K.R."/>
            <person name="Williams K.H."/>
            <person name="Tringe S.G."/>
            <person name="Banfield J.F."/>
        </authorList>
    </citation>
    <scope>NUCLEOTIDE SEQUENCE</scope>
</reference>
<dbReference type="NCBIfam" id="TIGR01071">
    <property type="entry name" value="rplO_bact"/>
    <property type="match status" value="1"/>
</dbReference>
<keyword evidence="4" id="KW-0699">rRNA-binding</keyword>
<accession>A0A0H4T1K3</accession>
<dbReference type="GO" id="GO:0022625">
    <property type="term" value="C:cytosolic large ribosomal subunit"/>
    <property type="evidence" value="ECO:0007669"/>
    <property type="project" value="TreeGrafter"/>
</dbReference>
<dbReference type="InterPro" id="IPR001196">
    <property type="entry name" value="Ribosomal_uL15_CS"/>
</dbReference>
<keyword evidence="2 4" id="KW-0689">Ribosomal protein</keyword>
<dbReference type="Gene3D" id="3.100.10.10">
    <property type="match status" value="1"/>
</dbReference>
<evidence type="ECO:0000313" key="8">
    <source>
        <dbReference type="EMBL" id="AKQ01471.1"/>
    </source>
</evidence>
<comment type="similarity">
    <text evidence="1 4 5">Belongs to the universal ribosomal protein uL15 family.</text>
</comment>
<evidence type="ECO:0000256" key="1">
    <source>
        <dbReference type="ARBA" id="ARBA00007320"/>
    </source>
</evidence>
<dbReference type="GO" id="GO:0006412">
    <property type="term" value="P:translation"/>
    <property type="evidence" value="ECO:0007669"/>
    <property type="project" value="UniProtKB-UniRule"/>
</dbReference>
<dbReference type="EMBL" id="KT006967">
    <property type="protein sequence ID" value="AKQ01471.1"/>
    <property type="molecule type" value="Genomic_DNA"/>
</dbReference>
<dbReference type="InterPro" id="IPR021131">
    <property type="entry name" value="Ribosomal_uL15/eL18"/>
</dbReference>
<name>A0A0H4T1K3_9BACT</name>
<dbReference type="PANTHER" id="PTHR12934:SF11">
    <property type="entry name" value="LARGE RIBOSOMAL SUBUNIT PROTEIN UL15M"/>
    <property type="match status" value="1"/>
</dbReference>
<sequence>MKLNELRPAKGAKKKRKIIGRGPGSGHGKTSTKGHKGQLARSGGGKGPAFEGGQMPLHRRLIKRGFNNPFKIRYDVVNLDTLEKYFNAGESVTPDTLSGKGIIKRSADAIKILSRGEITKPLLVKANKFSKKALEMILSAGGTAEVI</sequence>
<evidence type="ECO:0000259" key="7">
    <source>
        <dbReference type="Pfam" id="PF00828"/>
    </source>
</evidence>
<dbReference type="AlphaFoldDB" id="A0A0H4T1K3"/>
<keyword evidence="3 4" id="KW-0687">Ribonucleoprotein</keyword>
<organism evidence="8">
    <name type="scientific">uncultured Nitrospirae bacterium Rifle_16ft_4_minimus_18822</name>
    <dbReference type="NCBI Taxonomy" id="1665126"/>
    <lineage>
        <taxon>Bacteria</taxon>
        <taxon>Pseudomonadati</taxon>
        <taxon>Nitrospirota</taxon>
        <taxon>environmental samples</taxon>
    </lineage>
</organism>
<keyword evidence="4" id="KW-0694">RNA-binding</keyword>
<dbReference type="InterPro" id="IPR005749">
    <property type="entry name" value="Ribosomal_uL15_bac-type"/>
</dbReference>
<feature type="region of interest" description="Disordered" evidence="6">
    <location>
        <begin position="1"/>
        <end position="54"/>
    </location>
</feature>
<evidence type="ECO:0000256" key="5">
    <source>
        <dbReference type="RuleBase" id="RU003888"/>
    </source>
</evidence>
<protein>
    <recommendedName>
        <fullName evidence="4">Large ribosomal subunit protein uL15</fullName>
    </recommendedName>
</protein>
<evidence type="ECO:0000256" key="3">
    <source>
        <dbReference type="ARBA" id="ARBA00023274"/>
    </source>
</evidence>
<comment type="subunit">
    <text evidence="4">Part of the 50S ribosomal subunit.</text>
</comment>
<evidence type="ECO:0000256" key="6">
    <source>
        <dbReference type="SAM" id="MobiDB-lite"/>
    </source>
</evidence>
<evidence type="ECO:0000256" key="4">
    <source>
        <dbReference type="HAMAP-Rule" id="MF_01341"/>
    </source>
</evidence>
<gene>
    <name evidence="4 8" type="primary">rplO</name>
</gene>
<feature type="compositionally biased region" description="Basic residues" evidence="6">
    <location>
        <begin position="10"/>
        <end position="19"/>
    </location>
</feature>
<dbReference type="SUPFAM" id="SSF52080">
    <property type="entry name" value="Ribosomal proteins L15p and L18e"/>
    <property type="match status" value="1"/>
</dbReference>
<dbReference type="PROSITE" id="PS00475">
    <property type="entry name" value="RIBOSOMAL_L15"/>
    <property type="match status" value="1"/>
</dbReference>
<dbReference type="GO" id="GO:0003735">
    <property type="term" value="F:structural constituent of ribosome"/>
    <property type="evidence" value="ECO:0007669"/>
    <property type="project" value="InterPro"/>
</dbReference>
<feature type="domain" description="Large ribosomal subunit protein uL15/eL18" evidence="7">
    <location>
        <begin position="76"/>
        <end position="145"/>
    </location>
</feature>
<evidence type="ECO:0000256" key="2">
    <source>
        <dbReference type="ARBA" id="ARBA00022980"/>
    </source>
</evidence>
<dbReference type="HAMAP" id="MF_01341">
    <property type="entry name" value="Ribosomal_uL15"/>
    <property type="match status" value="1"/>
</dbReference>
<comment type="function">
    <text evidence="4">Binds to the 23S rRNA.</text>
</comment>
<proteinExistence type="inferred from homology"/>
<dbReference type="InterPro" id="IPR036227">
    <property type="entry name" value="Ribosomal_uL15/eL18_sf"/>
</dbReference>
<dbReference type="GO" id="GO:0019843">
    <property type="term" value="F:rRNA binding"/>
    <property type="evidence" value="ECO:0007669"/>
    <property type="project" value="UniProtKB-UniRule"/>
</dbReference>
<dbReference type="InterPro" id="IPR030878">
    <property type="entry name" value="Ribosomal_uL15"/>
</dbReference>